<evidence type="ECO:0000259" key="2">
    <source>
        <dbReference type="PROSITE" id="PS51819"/>
    </source>
</evidence>
<sequence>MSERSGYKSGVPCWVDLSSTDVTLSVRFYREIFGWEAVFDPRPEAGGHGRFTLRGKAVAGIGPSRGDGGSSVWNTWVATEDAGLTAARVREAGGEVVVEPAGVFGEGAMTVVRDPSGASVTAWQVGPRQGAEIVGEPGALAWNELVTRDTARCGAFYPAVFGWGVKDVDGAGGRCVEWQVDGHPVAGMTESGPRVPPDTPPHWLAYFAAEDVDATVARAEELGGTVVLPRTPAPRGPVAVLADPQSALFAVVGPDRPPAVSPAVRRPADGPPARAGHGPAGTGPARAEHESDPAPSPGQVDLSCGVS</sequence>
<dbReference type="Pfam" id="PF18029">
    <property type="entry name" value="Glyoxalase_6"/>
    <property type="match status" value="1"/>
</dbReference>
<dbReference type="InterPro" id="IPR052164">
    <property type="entry name" value="Anthracycline_SecMetBiosynth"/>
</dbReference>
<reference evidence="3 4" key="1">
    <citation type="journal article" date="2010" name="Stand. Genomic Sci.">
        <title>Complete genome sequence of Streptosporangium roseum type strain (NI 9100).</title>
        <authorList>
            <person name="Nolan M."/>
            <person name="Sikorski J."/>
            <person name="Jando M."/>
            <person name="Lucas S."/>
            <person name="Lapidus A."/>
            <person name="Glavina Del Rio T."/>
            <person name="Chen F."/>
            <person name="Tice H."/>
            <person name="Pitluck S."/>
            <person name="Cheng J.F."/>
            <person name="Chertkov O."/>
            <person name="Sims D."/>
            <person name="Meincke L."/>
            <person name="Brettin T."/>
            <person name="Han C."/>
            <person name="Detter J.C."/>
            <person name="Bruce D."/>
            <person name="Goodwin L."/>
            <person name="Land M."/>
            <person name="Hauser L."/>
            <person name="Chang Y.J."/>
            <person name="Jeffries C.D."/>
            <person name="Ivanova N."/>
            <person name="Mavromatis K."/>
            <person name="Mikhailova N."/>
            <person name="Chen A."/>
            <person name="Palaniappan K."/>
            <person name="Chain P."/>
            <person name="Rohde M."/>
            <person name="Goker M."/>
            <person name="Bristow J."/>
            <person name="Eisen J.A."/>
            <person name="Markowitz V."/>
            <person name="Hugenholtz P."/>
            <person name="Kyrpides N.C."/>
            <person name="Klenk H.P."/>
        </authorList>
    </citation>
    <scope>NUCLEOTIDE SEQUENCE [LARGE SCALE GENOMIC DNA]</scope>
    <source>
        <strain evidence="4">ATCC 12428 / DSM 43021 / JCM 3005 / NI 9100</strain>
    </source>
</reference>
<feature type="domain" description="VOC" evidence="2">
    <location>
        <begin position="11"/>
        <end position="125"/>
    </location>
</feature>
<accession>D2AV73</accession>
<dbReference type="EMBL" id="CP001814">
    <property type="protein sequence ID" value="ACZ88724.1"/>
    <property type="molecule type" value="Genomic_DNA"/>
</dbReference>
<evidence type="ECO:0000313" key="4">
    <source>
        <dbReference type="Proteomes" id="UP000002029"/>
    </source>
</evidence>
<feature type="domain" description="VOC" evidence="2">
    <location>
        <begin position="139"/>
        <end position="254"/>
    </location>
</feature>
<dbReference type="PROSITE" id="PS51819">
    <property type="entry name" value="VOC"/>
    <property type="match status" value="2"/>
</dbReference>
<dbReference type="GO" id="GO:0016829">
    <property type="term" value="F:lyase activity"/>
    <property type="evidence" value="ECO:0007669"/>
    <property type="project" value="UniProtKB-KW"/>
</dbReference>
<evidence type="ECO:0000256" key="1">
    <source>
        <dbReference type="SAM" id="MobiDB-lite"/>
    </source>
</evidence>
<dbReference type="STRING" id="479432.Sros_5990"/>
<dbReference type="PANTHER" id="PTHR33993">
    <property type="entry name" value="GLYOXALASE-RELATED"/>
    <property type="match status" value="1"/>
</dbReference>
<feature type="compositionally biased region" description="Low complexity" evidence="1">
    <location>
        <begin position="261"/>
        <end position="285"/>
    </location>
</feature>
<gene>
    <name evidence="3" type="ordered locus">Sros_5990</name>
</gene>
<name>D2AV73_STRRD</name>
<dbReference type="Gene3D" id="3.10.180.10">
    <property type="entry name" value="2,3-Dihydroxybiphenyl 1,2-Dioxygenase, domain 1"/>
    <property type="match status" value="2"/>
</dbReference>
<dbReference type="AlphaFoldDB" id="D2AV73"/>
<keyword evidence="3" id="KW-0456">Lyase</keyword>
<dbReference type="InterPro" id="IPR004360">
    <property type="entry name" value="Glyas_Fos-R_dOase_dom"/>
</dbReference>
<organism evidence="3 4">
    <name type="scientific">Streptosporangium roseum (strain ATCC 12428 / DSM 43021 / JCM 3005 / KCTC 9067 / NCIMB 10171 / NRRL 2505 / NI 9100)</name>
    <dbReference type="NCBI Taxonomy" id="479432"/>
    <lineage>
        <taxon>Bacteria</taxon>
        <taxon>Bacillati</taxon>
        <taxon>Actinomycetota</taxon>
        <taxon>Actinomycetes</taxon>
        <taxon>Streptosporangiales</taxon>
        <taxon>Streptosporangiaceae</taxon>
        <taxon>Streptosporangium</taxon>
    </lineage>
</organism>
<dbReference type="eggNOG" id="COG3324">
    <property type="taxonomic scope" value="Bacteria"/>
</dbReference>
<dbReference type="Proteomes" id="UP000002029">
    <property type="component" value="Chromosome"/>
</dbReference>
<dbReference type="InterPro" id="IPR041581">
    <property type="entry name" value="Glyoxalase_6"/>
</dbReference>
<dbReference type="Pfam" id="PF00903">
    <property type="entry name" value="Glyoxalase"/>
    <property type="match status" value="1"/>
</dbReference>
<dbReference type="HOGENOM" id="CLU_069623_2_0_11"/>
<dbReference type="InterPro" id="IPR037523">
    <property type="entry name" value="VOC_core"/>
</dbReference>
<keyword evidence="4" id="KW-1185">Reference proteome</keyword>
<dbReference type="RefSeq" id="WP_012892459.1">
    <property type="nucleotide sequence ID" value="NC_013595.1"/>
</dbReference>
<dbReference type="CDD" id="cd07247">
    <property type="entry name" value="SgaA_N_like"/>
    <property type="match status" value="2"/>
</dbReference>
<dbReference type="InterPro" id="IPR029068">
    <property type="entry name" value="Glyas_Bleomycin-R_OHBP_Dase"/>
</dbReference>
<dbReference type="PANTHER" id="PTHR33993:SF14">
    <property type="entry name" value="GB|AAF24581.1"/>
    <property type="match status" value="1"/>
</dbReference>
<dbReference type="KEGG" id="sro:Sros_5990"/>
<evidence type="ECO:0000313" key="3">
    <source>
        <dbReference type="EMBL" id="ACZ88724.1"/>
    </source>
</evidence>
<protein>
    <submittedName>
        <fullName evidence="3">Protein related to lactoylglutathione lyase-like protein</fullName>
    </submittedName>
</protein>
<dbReference type="SUPFAM" id="SSF54593">
    <property type="entry name" value="Glyoxalase/Bleomycin resistance protein/Dihydroxybiphenyl dioxygenase"/>
    <property type="match status" value="2"/>
</dbReference>
<feature type="region of interest" description="Disordered" evidence="1">
    <location>
        <begin position="253"/>
        <end position="307"/>
    </location>
</feature>
<proteinExistence type="predicted"/>